<feature type="transmembrane region" description="Helical" evidence="2">
    <location>
        <begin position="126"/>
        <end position="148"/>
    </location>
</feature>
<keyword evidence="2" id="KW-1133">Transmembrane helix</keyword>
<evidence type="ECO:0000313" key="4">
    <source>
        <dbReference type="Proteomes" id="UP000199546"/>
    </source>
</evidence>
<sequence length="255" mass="28335">MTENRTPYPVRVDASEDASVSRGLWLVKWLLLIPHYVVLAFLWLAFLVVSVVAFFAILFTARYPRPLFDFNVGVLRWSWRVHYYGYWALGTDRYPPFTLADVPDYPAHLDVAYPDRLSRGLVLVKWWLLPIPHYLILSVFVGGGLWLGTQVGTADNGWDSGWGAGVSLVTLLVLIAAVVLLFTGRYPRPLYDFILGMGRWAMRVTAYAALMTDRYPPFRLDQGGIDPGSVPAGPIPPAPSGQPAATPPAPPVPAR</sequence>
<name>A0A1I7D5B7_9ACTN</name>
<organism evidence="3 4">
    <name type="scientific">Geodermatophilus amargosae</name>
    <dbReference type="NCBI Taxonomy" id="1296565"/>
    <lineage>
        <taxon>Bacteria</taxon>
        <taxon>Bacillati</taxon>
        <taxon>Actinomycetota</taxon>
        <taxon>Actinomycetes</taxon>
        <taxon>Geodermatophilales</taxon>
        <taxon>Geodermatophilaceae</taxon>
        <taxon>Geodermatophilus</taxon>
    </lineage>
</organism>
<dbReference type="InterPro" id="IPR025498">
    <property type="entry name" value="DUF4389"/>
</dbReference>
<accession>A0A1I7D5B7</accession>
<dbReference type="AlphaFoldDB" id="A0A1I7D5B7"/>
<proteinExistence type="predicted"/>
<feature type="transmembrane region" description="Helical" evidence="2">
    <location>
        <begin position="160"/>
        <end position="182"/>
    </location>
</feature>
<keyword evidence="4" id="KW-1185">Reference proteome</keyword>
<reference evidence="4" key="1">
    <citation type="submission" date="2016-10" db="EMBL/GenBank/DDBJ databases">
        <authorList>
            <person name="Varghese N."/>
            <person name="Submissions S."/>
        </authorList>
    </citation>
    <scope>NUCLEOTIDE SEQUENCE [LARGE SCALE GENOMIC DNA]</scope>
    <source>
        <strain evidence="4">DSM 46136</strain>
    </source>
</reference>
<evidence type="ECO:0008006" key="5">
    <source>
        <dbReference type="Google" id="ProtNLM"/>
    </source>
</evidence>
<feature type="compositionally biased region" description="Pro residues" evidence="1">
    <location>
        <begin position="233"/>
        <end position="255"/>
    </location>
</feature>
<keyword evidence="2" id="KW-0812">Transmembrane</keyword>
<keyword evidence="2" id="KW-0472">Membrane</keyword>
<dbReference type="OrthoDB" id="156718at2"/>
<evidence type="ECO:0000313" key="3">
    <source>
        <dbReference type="EMBL" id="SFU06821.1"/>
    </source>
</evidence>
<dbReference type="Proteomes" id="UP000199546">
    <property type="component" value="Unassembled WGS sequence"/>
</dbReference>
<feature type="transmembrane region" description="Helical" evidence="2">
    <location>
        <begin position="33"/>
        <end position="59"/>
    </location>
</feature>
<dbReference type="EMBL" id="FPBA01000034">
    <property type="protein sequence ID" value="SFU06821.1"/>
    <property type="molecule type" value="Genomic_DNA"/>
</dbReference>
<dbReference type="RefSeq" id="WP_093584446.1">
    <property type="nucleotide sequence ID" value="NZ_FPBA01000034.1"/>
</dbReference>
<gene>
    <name evidence="3" type="ORF">SAMN05660657_05320</name>
</gene>
<dbReference type="Pfam" id="PF14333">
    <property type="entry name" value="DUF4389"/>
    <property type="match status" value="2"/>
</dbReference>
<evidence type="ECO:0000256" key="1">
    <source>
        <dbReference type="SAM" id="MobiDB-lite"/>
    </source>
</evidence>
<evidence type="ECO:0000256" key="2">
    <source>
        <dbReference type="SAM" id="Phobius"/>
    </source>
</evidence>
<dbReference type="STRING" id="1296565.SAMN05660657_05320"/>
<feature type="region of interest" description="Disordered" evidence="1">
    <location>
        <begin position="224"/>
        <end position="255"/>
    </location>
</feature>
<protein>
    <recommendedName>
        <fullName evidence="5">DUF4389 domain-containing protein</fullName>
    </recommendedName>
</protein>